<reference evidence="2" key="1">
    <citation type="journal article" date="2019" name="Int. J. Syst. Evol. Microbiol.">
        <title>The Global Catalogue of Microorganisms (GCM) 10K type strain sequencing project: providing services to taxonomists for standard genome sequencing and annotation.</title>
        <authorList>
            <consortium name="The Broad Institute Genomics Platform"/>
            <consortium name="The Broad Institute Genome Sequencing Center for Infectious Disease"/>
            <person name="Wu L."/>
            <person name="Ma J."/>
        </authorList>
    </citation>
    <scope>NUCLEOTIDE SEQUENCE [LARGE SCALE GENOMIC DNA]</scope>
    <source>
        <strain evidence="2">CCUG 64793</strain>
    </source>
</reference>
<organism evidence="1 2">
    <name type="scientific">Salegentibacter chungangensis</name>
    <dbReference type="NCBI Taxonomy" id="1335724"/>
    <lineage>
        <taxon>Bacteria</taxon>
        <taxon>Pseudomonadati</taxon>
        <taxon>Bacteroidota</taxon>
        <taxon>Flavobacteriia</taxon>
        <taxon>Flavobacteriales</taxon>
        <taxon>Flavobacteriaceae</taxon>
        <taxon>Salegentibacter</taxon>
    </lineage>
</organism>
<comment type="caution">
    <text evidence="1">The sequence shown here is derived from an EMBL/GenBank/DDBJ whole genome shotgun (WGS) entry which is preliminary data.</text>
</comment>
<accession>A0ABW3NRS5</accession>
<proteinExistence type="predicted"/>
<dbReference type="InterPro" id="IPR046153">
    <property type="entry name" value="DUF6155"/>
</dbReference>
<dbReference type="Proteomes" id="UP001597131">
    <property type="component" value="Unassembled WGS sequence"/>
</dbReference>
<evidence type="ECO:0000313" key="1">
    <source>
        <dbReference type="EMBL" id="MFD1095865.1"/>
    </source>
</evidence>
<dbReference type="EMBL" id="JBHTLI010000001">
    <property type="protein sequence ID" value="MFD1095865.1"/>
    <property type="molecule type" value="Genomic_DNA"/>
</dbReference>
<gene>
    <name evidence="1" type="ORF">ACFQ3Q_08900</name>
</gene>
<name>A0ABW3NRS5_9FLAO</name>
<evidence type="ECO:0000313" key="2">
    <source>
        <dbReference type="Proteomes" id="UP001597131"/>
    </source>
</evidence>
<dbReference type="Pfam" id="PF19652">
    <property type="entry name" value="DUF6155"/>
    <property type="match status" value="1"/>
</dbReference>
<dbReference type="RefSeq" id="WP_380744951.1">
    <property type="nucleotide sequence ID" value="NZ_JBHTLI010000001.1"/>
</dbReference>
<sequence length="170" mass="20258">MSKRALKKYLDSLEKEQLEEQIIDLYERFDEVRVFYNFVFNPKEDKLVKEAKLKIAKEYFPTGKRKPKTRRSVAQKIIKHYRKLGFDPILLADIMLYNIEVAQSYSVEKERISDAFCKSMYKSFEEAFNFIAGHSLLPEFRARLIKIIENAEEQHWFNASGFDRLGEQMQ</sequence>
<keyword evidence="2" id="KW-1185">Reference proteome</keyword>
<protein>
    <submittedName>
        <fullName evidence="1">DUF6155 family protein</fullName>
    </submittedName>
</protein>